<keyword evidence="6 8" id="KW-1133">Transmembrane helix</keyword>
<dbReference type="Proteomes" id="UP001356427">
    <property type="component" value="Unassembled WGS sequence"/>
</dbReference>
<evidence type="ECO:0000256" key="8">
    <source>
        <dbReference type="SAM" id="Phobius"/>
    </source>
</evidence>
<evidence type="ECO:0008006" key="11">
    <source>
        <dbReference type="Google" id="ProtNLM"/>
    </source>
</evidence>
<organism evidence="9 10">
    <name type="scientific">Coregonus suidteri</name>
    <dbReference type="NCBI Taxonomy" id="861788"/>
    <lineage>
        <taxon>Eukaryota</taxon>
        <taxon>Metazoa</taxon>
        <taxon>Chordata</taxon>
        <taxon>Craniata</taxon>
        <taxon>Vertebrata</taxon>
        <taxon>Euteleostomi</taxon>
        <taxon>Actinopterygii</taxon>
        <taxon>Neopterygii</taxon>
        <taxon>Teleostei</taxon>
        <taxon>Protacanthopterygii</taxon>
        <taxon>Salmoniformes</taxon>
        <taxon>Salmonidae</taxon>
        <taxon>Coregoninae</taxon>
        <taxon>Coregonus</taxon>
    </lineage>
</organism>
<comment type="pathway">
    <text evidence="2">Glycolipid biosynthesis; glycosylphosphatidylinositol-anchor biosynthesis.</text>
</comment>
<evidence type="ECO:0000256" key="7">
    <source>
        <dbReference type="ARBA" id="ARBA00023136"/>
    </source>
</evidence>
<keyword evidence="7 8" id="KW-0472">Membrane</keyword>
<evidence type="ECO:0000256" key="6">
    <source>
        <dbReference type="ARBA" id="ARBA00022989"/>
    </source>
</evidence>
<dbReference type="GO" id="GO:0006506">
    <property type="term" value="P:GPI anchor biosynthetic process"/>
    <property type="evidence" value="ECO:0007669"/>
    <property type="project" value="UniProtKB-KW"/>
</dbReference>
<feature type="transmembrane region" description="Helical" evidence="8">
    <location>
        <begin position="133"/>
        <end position="154"/>
    </location>
</feature>
<protein>
    <recommendedName>
        <fullName evidence="11">Phosphatidylinositol-glycan biosynthesis class F protein</fullName>
    </recommendedName>
</protein>
<gene>
    <name evidence="9" type="ORF">J4Q44_G00279350</name>
</gene>
<dbReference type="InterPro" id="IPR009580">
    <property type="entry name" value="GPI_biosynthesis_protein_Pig-F"/>
</dbReference>
<keyword evidence="5" id="KW-0256">Endoplasmic reticulum</keyword>
<evidence type="ECO:0000256" key="2">
    <source>
        <dbReference type="ARBA" id="ARBA00004687"/>
    </source>
</evidence>
<comment type="caution">
    <text evidence="9">The sequence shown here is derived from an EMBL/GenBank/DDBJ whole genome shotgun (WGS) entry which is preliminary data.</text>
</comment>
<keyword evidence="10" id="KW-1185">Reference proteome</keyword>
<evidence type="ECO:0000256" key="5">
    <source>
        <dbReference type="ARBA" id="ARBA00022824"/>
    </source>
</evidence>
<feature type="transmembrane region" description="Helical" evidence="8">
    <location>
        <begin position="62"/>
        <end position="85"/>
    </location>
</feature>
<keyword evidence="4 8" id="KW-0812">Transmembrane</keyword>
<proteinExistence type="predicted"/>
<dbReference type="AlphaFoldDB" id="A0AAN8QU00"/>
<sequence>MSVNVGTAQASDLARLHVYGRESDDHDHIILGRGSQVQVDLTRPLSSTMWDQEIRHMASSHAIMASGVFMATVVPAVLVPGFSVYGTHLLWQYSVAGVVAVVNITLFWLLGVSPPTKKHTITYKVSRLVRSCLYLLLSCLFFHTVVVLYGAPLLETALETFSLAVLLTSLTTLRCVCVLGPNVQAWIRVFSRHGAMSVWDTSLQMVVGCSVVGAWLGAFPIPLDWDRPWQVWPVSCSLGGVIGYLTGLVVAPAWIHWHRKHLTYKSK</sequence>
<dbReference type="Pfam" id="PF06699">
    <property type="entry name" value="PIG-F"/>
    <property type="match status" value="1"/>
</dbReference>
<evidence type="ECO:0000256" key="3">
    <source>
        <dbReference type="ARBA" id="ARBA00022502"/>
    </source>
</evidence>
<dbReference type="GO" id="GO:0005789">
    <property type="term" value="C:endoplasmic reticulum membrane"/>
    <property type="evidence" value="ECO:0007669"/>
    <property type="project" value="UniProtKB-SubCell"/>
</dbReference>
<reference evidence="9 10" key="1">
    <citation type="submission" date="2021-04" db="EMBL/GenBank/DDBJ databases">
        <authorList>
            <person name="De Guttry C."/>
            <person name="Zahm M."/>
            <person name="Klopp C."/>
            <person name="Cabau C."/>
            <person name="Louis A."/>
            <person name="Berthelot C."/>
            <person name="Parey E."/>
            <person name="Roest Crollius H."/>
            <person name="Montfort J."/>
            <person name="Robinson-Rechavi M."/>
            <person name="Bucao C."/>
            <person name="Bouchez O."/>
            <person name="Gislard M."/>
            <person name="Lluch J."/>
            <person name="Milhes M."/>
            <person name="Lampietro C."/>
            <person name="Lopez Roques C."/>
            <person name="Donnadieu C."/>
            <person name="Braasch I."/>
            <person name="Desvignes T."/>
            <person name="Postlethwait J."/>
            <person name="Bobe J."/>
            <person name="Wedekind C."/>
            <person name="Guiguen Y."/>
        </authorList>
    </citation>
    <scope>NUCLEOTIDE SEQUENCE [LARGE SCALE GENOMIC DNA]</scope>
    <source>
        <strain evidence="9">Cs_M1</strain>
        <tissue evidence="9">Blood</tissue>
    </source>
</reference>
<name>A0AAN8QU00_9TELE</name>
<feature type="transmembrane region" description="Helical" evidence="8">
    <location>
        <begin position="160"/>
        <end position="180"/>
    </location>
</feature>
<feature type="transmembrane region" description="Helical" evidence="8">
    <location>
        <begin position="91"/>
        <end position="112"/>
    </location>
</feature>
<evidence type="ECO:0000256" key="1">
    <source>
        <dbReference type="ARBA" id="ARBA00004477"/>
    </source>
</evidence>
<comment type="subcellular location">
    <subcellularLocation>
        <location evidence="1">Endoplasmic reticulum membrane</location>
        <topology evidence="1">Multi-pass membrane protein</topology>
    </subcellularLocation>
</comment>
<accession>A0AAN8QU00</accession>
<feature type="transmembrane region" description="Helical" evidence="8">
    <location>
        <begin position="201"/>
        <end position="219"/>
    </location>
</feature>
<dbReference type="EMBL" id="JAGTTL010000026">
    <property type="protein sequence ID" value="KAK6301882.1"/>
    <property type="molecule type" value="Genomic_DNA"/>
</dbReference>
<evidence type="ECO:0000313" key="10">
    <source>
        <dbReference type="Proteomes" id="UP001356427"/>
    </source>
</evidence>
<keyword evidence="3" id="KW-0337">GPI-anchor biosynthesis</keyword>
<feature type="transmembrane region" description="Helical" evidence="8">
    <location>
        <begin position="231"/>
        <end position="257"/>
    </location>
</feature>
<evidence type="ECO:0000256" key="4">
    <source>
        <dbReference type="ARBA" id="ARBA00022692"/>
    </source>
</evidence>
<evidence type="ECO:0000313" key="9">
    <source>
        <dbReference type="EMBL" id="KAK6301882.1"/>
    </source>
</evidence>